<dbReference type="PANTHER" id="PTHR43280:SF28">
    <property type="entry name" value="HTH-TYPE TRANSCRIPTIONAL ACTIVATOR RHAS"/>
    <property type="match status" value="1"/>
</dbReference>
<evidence type="ECO:0000313" key="8">
    <source>
        <dbReference type="EMBL" id="TDF98662.1"/>
    </source>
</evidence>
<keyword evidence="9" id="KW-1185">Reference proteome</keyword>
<feature type="domain" description="HTH araC/xylS-type" evidence="6">
    <location>
        <begin position="460"/>
        <end position="558"/>
    </location>
</feature>
<dbReference type="InterPro" id="IPR018062">
    <property type="entry name" value="HTH_AraC-typ_CS"/>
</dbReference>
<dbReference type="GO" id="GO:0003700">
    <property type="term" value="F:DNA-binding transcription factor activity"/>
    <property type="evidence" value="ECO:0007669"/>
    <property type="project" value="InterPro"/>
</dbReference>
<name>A0A4R5KTB3_9BACL</name>
<feature type="region of interest" description="Disordered" evidence="5">
    <location>
        <begin position="1"/>
        <end position="23"/>
    </location>
</feature>
<dbReference type="Gene3D" id="3.40.50.2300">
    <property type="match status" value="1"/>
</dbReference>
<dbReference type="RefSeq" id="WP_133226925.1">
    <property type="nucleotide sequence ID" value="NZ_SMRT01000003.1"/>
</dbReference>
<feature type="domain" description="Response regulatory" evidence="7">
    <location>
        <begin position="32"/>
        <end position="149"/>
    </location>
</feature>
<dbReference type="GO" id="GO:0043565">
    <property type="term" value="F:sequence-specific DNA binding"/>
    <property type="evidence" value="ECO:0007669"/>
    <property type="project" value="InterPro"/>
</dbReference>
<dbReference type="OrthoDB" id="342399at2"/>
<dbReference type="PROSITE" id="PS00041">
    <property type="entry name" value="HTH_ARAC_FAMILY_1"/>
    <property type="match status" value="1"/>
</dbReference>
<evidence type="ECO:0000259" key="7">
    <source>
        <dbReference type="PROSITE" id="PS50110"/>
    </source>
</evidence>
<dbReference type="SMART" id="SM00448">
    <property type="entry name" value="REC"/>
    <property type="match status" value="1"/>
</dbReference>
<dbReference type="PROSITE" id="PS01124">
    <property type="entry name" value="HTH_ARAC_FAMILY_2"/>
    <property type="match status" value="1"/>
</dbReference>
<evidence type="ECO:0000256" key="2">
    <source>
        <dbReference type="ARBA" id="ARBA00023125"/>
    </source>
</evidence>
<dbReference type="SUPFAM" id="SSF46689">
    <property type="entry name" value="Homeodomain-like"/>
    <property type="match status" value="2"/>
</dbReference>
<comment type="caution">
    <text evidence="8">The sequence shown here is derived from an EMBL/GenBank/DDBJ whole genome shotgun (WGS) entry which is preliminary data.</text>
</comment>
<evidence type="ECO:0000256" key="4">
    <source>
        <dbReference type="PROSITE-ProRule" id="PRU00169"/>
    </source>
</evidence>
<dbReference type="EMBL" id="SMRT01000003">
    <property type="protein sequence ID" value="TDF98662.1"/>
    <property type="molecule type" value="Genomic_DNA"/>
</dbReference>
<dbReference type="PANTHER" id="PTHR43280">
    <property type="entry name" value="ARAC-FAMILY TRANSCRIPTIONAL REGULATOR"/>
    <property type="match status" value="1"/>
</dbReference>
<keyword evidence="3" id="KW-0804">Transcription</keyword>
<dbReference type="PRINTS" id="PR00032">
    <property type="entry name" value="HTHARAC"/>
</dbReference>
<dbReference type="Pfam" id="PF12833">
    <property type="entry name" value="HTH_18"/>
    <property type="match status" value="1"/>
</dbReference>
<dbReference type="InterPro" id="IPR001789">
    <property type="entry name" value="Sig_transdc_resp-reg_receiver"/>
</dbReference>
<keyword evidence="2" id="KW-0238">DNA-binding</keyword>
<dbReference type="Proteomes" id="UP000295636">
    <property type="component" value="Unassembled WGS sequence"/>
</dbReference>
<proteinExistence type="predicted"/>
<feature type="modified residue" description="4-aspartylphosphate" evidence="4">
    <location>
        <position position="84"/>
    </location>
</feature>
<keyword evidence="1" id="KW-0805">Transcription regulation</keyword>
<dbReference type="Pfam" id="PF00072">
    <property type="entry name" value="Response_reg"/>
    <property type="match status" value="1"/>
</dbReference>
<protein>
    <submittedName>
        <fullName evidence="8">Response regulator</fullName>
    </submittedName>
</protein>
<keyword evidence="4" id="KW-0597">Phosphoprotein</keyword>
<sequence>MAAQRQRLGNASDNCAPRDPGKGCDPMNTALTILIVDDEKPIRQWFEYVIRQYEEEFEIAGVCSNGKEALDMYEQYKPDIIITDIRMPVMDGLELIQAVKERGGSPQFLILSNYDHFEYVKKGLVMGAKDYLLKAETADVEIIEALRIIRKEGWGNTRAAIAGDSHEFAGTLIRDYLRHHSIGQEPLQKIESYLADASLCPGYILTFSMDGYFAWARAANSSEEETRARLDLLSAIIQEHLKKWISSVAAVQTAENECVIIVGKRTDDGRPFVEVLPRLCEEMNNYLRLRFGCTVSFGFGSAFETLKEMKLAYTGANEAKEYRFYSGPSGLHVYGRHKKDDVTRDRCLMYVHELLKHFQFADEHVVERVDQTLDGIFNEGQNGLTPQDAKKMIVNMMEMLNHKLMGMMEGGTTSPFLYDPDFLLQDSEFKSHFRNRVIEQLTAMLETSTRHLFRYSEATNKIIRYLFEHYPQKVEMFQLASLVHLNENYISQMFKKETGQSVTRFLMSVRMERAKELLLENKLKINEIASEVGYTSESHFCTAFKMYYGKSPRNFMGDLRKVK</sequence>
<reference evidence="8 9" key="1">
    <citation type="submission" date="2019-03" db="EMBL/GenBank/DDBJ databases">
        <title>This is whole genome sequence of Paenibacillus sp MS74 strain.</title>
        <authorList>
            <person name="Trinh H.N."/>
        </authorList>
    </citation>
    <scope>NUCLEOTIDE SEQUENCE [LARGE SCALE GENOMIC DNA]</scope>
    <source>
        <strain evidence="8 9">MS74</strain>
    </source>
</reference>
<evidence type="ECO:0000256" key="1">
    <source>
        <dbReference type="ARBA" id="ARBA00023015"/>
    </source>
</evidence>
<organism evidence="8 9">
    <name type="scientific">Paenibacillus piri</name>
    <dbReference type="NCBI Taxonomy" id="2547395"/>
    <lineage>
        <taxon>Bacteria</taxon>
        <taxon>Bacillati</taxon>
        <taxon>Bacillota</taxon>
        <taxon>Bacilli</taxon>
        <taxon>Bacillales</taxon>
        <taxon>Paenibacillaceae</taxon>
        <taxon>Paenibacillus</taxon>
    </lineage>
</organism>
<dbReference type="InterPro" id="IPR011006">
    <property type="entry name" value="CheY-like_superfamily"/>
</dbReference>
<dbReference type="InterPro" id="IPR018060">
    <property type="entry name" value="HTH_AraC"/>
</dbReference>
<evidence type="ECO:0000313" key="9">
    <source>
        <dbReference type="Proteomes" id="UP000295636"/>
    </source>
</evidence>
<evidence type="ECO:0000256" key="3">
    <source>
        <dbReference type="ARBA" id="ARBA00023163"/>
    </source>
</evidence>
<evidence type="ECO:0000256" key="5">
    <source>
        <dbReference type="SAM" id="MobiDB-lite"/>
    </source>
</evidence>
<evidence type="ECO:0000259" key="6">
    <source>
        <dbReference type="PROSITE" id="PS01124"/>
    </source>
</evidence>
<dbReference type="InterPro" id="IPR020449">
    <property type="entry name" value="Tscrpt_reg_AraC-type_HTH"/>
</dbReference>
<dbReference type="AlphaFoldDB" id="A0A4R5KTB3"/>
<gene>
    <name evidence="8" type="ORF">E1757_08980</name>
</gene>
<dbReference type="SMART" id="SM00342">
    <property type="entry name" value="HTH_ARAC"/>
    <property type="match status" value="1"/>
</dbReference>
<dbReference type="CDD" id="cd17536">
    <property type="entry name" value="REC_YesN-like"/>
    <property type="match status" value="1"/>
</dbReference>
<dbReference type="GO" id="GO:0000160">
    <property type="term" value="P:phosphorelay signal transduction system"/>
    <property type="evidence" value="ECO:0007669"/>
    <property type="project" value="InterPro"/>
</dbReference>
<dbReference type="Gene3D" id="1.10.10.60">
    <property type="entry name" value="Homeodomain-like"/>
    <property type="match status" value="2"/>
</dbReference>
<dbReference type="SUPFAM" id="SSF52172">
    <property type="entry name" value="CheY-like"/>
    <property type="match status" value="1"/>
</dbReference>
<dbReference type="PROSITE" id="PS50110">
    <property type="entry name" value="RESPONSE_REGULATORY"/>
    <property type="match status" value="1"/>
</dbReference>
<accession>A0A4R5KTB3</accession>
<dbReference type="InterPro" id="IPR009057">
    <property type="entry name" value="Homeodomain-like_sf"/>
</dbReference>